<keyword evidence="6" id="KW-0165">Cleavage on pair of basic residues</keyword>
<keyword evidence="13" id="KW-1015">Disulfide bond</keyword>
<keyword evidence="3 15" id="KW-0964">Secreted</keyword>
<feature type="signal peptide" evidence="15 18">
    <location>
        <begin position="1"/>
        <end position="18"/>
    </location>
</feature>
<keyword evidence="22" id="KW-1185">Reference proteome</keyword>
<evidence type="ECO:0000256" key="10">
    <source>
        <dbReference type="ARBA" id="ARBA00022833"/>
    </source>
</evidence>
<dbReference type="GO" id="GO:0004222">
    <property type="term" value="F:metalloendopeptidase activity"/>
    <property type="evidence" value="ECO:0007669"/>
    <property type="project" value="UniProtKB-UniRule"/>
</dbReference>
<evidence type="ECO:0000259" key="19">
    <source>
        <dbReference type="PROSITE" id="PS01180"/>
    </source>
</evidence>
<dbReference type="GO" id="GO:0005576">
    <property type="term" value="C:extracellular region"/>
    <property type="evidence" value="ECO:0007669"/>
    <property type="project" value="UniProtKB-SubCell"/>
</dbReference>
<dbReference type="InterPro" id="IPR017050">
    <property type="entry name" value="Metallopeptidase_nem"/>
</dbReference>
<dbReference type="GO" id="GO:0006508">
    <property type="term" value="P:proteolysis"/>
    <property type="evidence" value="ECO:0007669"/>
    <property type="project" value="UniProtKB-KW"/>
</dbReference>
<keyword evidence="7 17" id="KW-0479">Metal-binding</keyword>
<dbReference type="FunFam" id="2.60.120.290:FF:000059">
    <property type="entry name" value="Zinc metalloproteinase"/>
    <property type="match status" value="1"/>
</dbReference>
<evidence type="ECO:0000313" key="21">
    <source>
        <dbReference type="EMBL" id="CAI5439472.1"/>
    </source>
</evidence>
<evidence type="ECO:0000256" key="18">
    <source>
        <dbReference type="RuleBase" id="RU361183"/>
    </source>
</evidence>
<keyword evidence="2" id="KW-0217">Developmental protein</keyword>
<dbReference type="AlphaFoldDB" id="A0A9P1I6Z6"/>
<dbReference type="Pfam" id="PF00090">
    <property type="entry name" value="TSP_1"/>
    <property type="match status" value="1"/>
</dbReference>
<keyword evidence="5 17" id="KW-0645">Protease</keyword>
<dbReference type="PROSITE" id="PS50092">
    <property type="entry name" value="TSP1"/>
    <property type="match status" value="1"/>
</dbReference>
<evidence type="ECO:0000256" key="17">
    <source>
        <dbReference type="PROSITE-ProRule" id="PRU01211"/>
    </source>
</evidence>
<dbReference type="InterPro" id="IPR000884">
    <property type="entry name" value="TSP1_rpt"/>
</dbReference>
<dbReference type="SUPFAM" id="SSF55486">
    <property type="entry name" value="Metalloproteases ('zincins'), catalytic domain"/>
    <property type="match status" value="1"/>
</dbReference>
<dbReference type="InterPro" id="IPR000859">
    <property type="entry name" value="CUB_dom"/>
</dbReference>
<comment type="subcellular location">
    <subcellularLocation>
        <location evidence="1 15">Secreted</location>
    </subcellularLocation>
</comment>
<evidence type="ECO:0000256" key="12">
    <source>
        <dbReference type="ARBA" id="ARBA00023145"/>
    </source>
</evidence>
<dbReference type="SMART" id="SM00235">
    <property type="entry name" value="ZnMc"/>
    <property type="match status" value="1"/>
</dbReference>
<dbReference type="PIRSF" id="PIRSF036365">
    <property type="entry name" value="Astacin_nematoda"/>
    <property type="match status" value="1"/>
</dbReference>
<dbReference type="CDD" id="cd00041">
    <property type="entry name" value="CUB"/>
    <property type="match status" value="1"/>
</dbReference>
<dbReference type="OrthoDB" id="291007at2759"/>
<evidence type="ECO:0000259" key="20">
    <source>
        <dbReference type="PROSITE" id="PS51864"/>
    </source>
</evidence>
<dbReference type="PROSITE" id="PS51864">
    <property type="entry name" value="ASTACIN"/>
    <property type="match status" value="1"/>
</dbReference>
<dbReference type="GO" id="GO:0018996">
    <property type="term" value="P:molting cycle, collagen and cuticulin-based cuticle"/>
    <property type="evidence" value="ECO:0007669"/>
    <property type="project" value="InterPro"/>
</dbReference>
<evidence type="ECO:0000256" key="4">
    <source>
        <dbReference type="ARBA" id="ARBA00022536"/>
    </source>
</evidence>
<keyword evidence="4" id="KW-0245">EGF-like domain</keyword>
<feature type="chain" id="PRO_5040547168" description="Zinc metalloproteinase" evidence="15 18">
    <location>
        <begin position="19"/>
        <end position="612"/>
    </location>
</feature>
<evidence type="ECO:0000256" key="2">
    <source>
        <dbReference type="ARBA" id="ARBA00022473"/>
    </source>
</evidence>
<keyword evidence="8 15" id="KW-0732">Signal</keyword>
<keyword evidence="12" id="KW-0865">Zymogen</keyword>
<name>A0A9P1I6Z6_9PELO</name>
<dbReference type="Gene3D" id="2.60.120.290">
    <property type="entry name" value="Spermadhesin, CUB domain"/>
    <property type="match status" value="1"/>
</dbReference>
<comment type="caution">
    <text evidence="16">Lacks conserved residue(s) required for the propagation of feature annotation.</text>
</comment>
<dbReference type="InterPro" id="IPR001506">
    <property type="entry name" value="Peptidase_M12A"/>
</dbReference>
<organism evidence="21 22">
    <name type="scientific">Caenorhabditis angaria</name>
    <dbReference type="NCBI Taxonomy" id="860376"/>
    <lineage>
        <taxon>Eukaryota</taxon>
        <taxon>Metazoa</taxon>
        <taxon>Ecdysozoa</taxon>
        <taxon>Nematoda</taxon>
        <taxon>Chromadorea</taxon>
        <taxon>Rhabditida</taxon>
        <taxon>Rhabditina</taxon>
        <taxon>Rhabditomorpha</taxon>
        <taxon>Rhabditoidea</taxon>
        <taxon>Rhabditidae</taxon>
        <taxon>Peloderinae</taxon>
        <taxon>Caenorhabditis</taxon>
    </lineage>
</organism>
<dbReference type="InterPro" id="IPR036383">
    <property type="entry name" value="TSP1_rpt_sf"/>
</dbReference>
<feature type="domain" description="Peptidase M12A" evidence="20">
    <location>
        <begin position="121"/>
        <end position="316"/>
    </location>
</feature>
<evidence type="ECO:0000313" key="22">
    <source>
        <dbReference type="Proteomes" id="UP001152747"/>
    </source>
</evidence>
<evidence type="ECO:0000256" key="15">
    <source>
        <dbReference type="PIRNR" id="PIRNR036365"/>
    </source>
</evidence>
<dbReference type="InterPro" id="IPR034035">
    <property type="entry name" value="Astacin-like_dom"/>
</dbReference>
<dbReference type="PANTHER" id="PTHR10127">
    <property type="entry name" value="DISCOIDIN, CUB, EGF, LAMININ , AND ZINC METALLOPROTEASE DOMAIN CONTAINING"/>
    <property type="match status" value="1"/>
</dbReference>
<feature type="binding site" evidence="17">
    <location>
        <position position="213"/>
    </location>
    <ligand>
        <name>Zn(2+)</name>
        <dbReference type="ChEBI" id="CHEBI:29105"/>
        <note>catalytic</note>
    </ligand>
</feature>
<keyword evidence="10 17" id="KW-0862">Zinc</keyword>
<dbReference type="SMART" id="SM00042">
    <property type="entry name" value="CUB"/>
    <property type="match status" value="1"/>
</dbReference>
<evidence type="ECO:0000256" key="13">
    <source>
        <dbReference type="ARBA" id="ARBA00023157"/>
    </source>
</evidence>
<feature type="binding site" evidence="17">
    <location>
        <position position="217"/>
    </location>
    <ligand>
        <name>Zn(2+)</name>
        <dbReference type="ChEBI" id="CHEBI:29105"/>
        <note>catalytic</note>
    </ligand>
</feature>
<dbReference type="Gene3D" id="3.40.390.10">
    <property type="entry name" value="Collagenase (Catalytic Domain)"/>
    <property type="match status" value="1"/>
</dbReference>
<protein>
    <recommendedName>
        <fullName evidence="15">Zinc metalloproteinase</fullName>
    </recommendedName>
</protein>
<keyword evidence="11 17" id="KW-0482">Metalloprotease</keyword>
<evidence type="ECO:0000256" key="16">
    <source>
        <dbReference type="PROSITE-ProRule" id="PRU00059"/>
    </source>
</evidence>
<dbReference type="PROSITE" id="PS00022">
    <property type="entry name" value="EGF_1"/>
    <property type="match status" value="1"/>
</dbReference>
<dbReference type="PRINTS" id="PR00480">
    <property type="entry name" value="ASTACIN"/>
</dbReference>
<reference evidence="21" key="1">
    <citation type="submission" date="2022-11" db="EMBL/GenBank/DDBJ databases">
        <authorList>
            <person name="Kikuchi T."/>
        </authorList>
    </citation>
    <scope>NUCLEOTIDE SEQUENCE</scope>
    <source>
        <strain evidence="21">PS1010</strain>
    </source>
</reference>
<dbReference type="EMBL" id="CANHGI010000001">
    <property type="protein sequence ID" value="CAI5439472.1"/>
    <property type="molecule type" value="Genomic_DNA"/>
</dbReference>
<dbReference type="InterPro" id="IPR000742">
    <property type="entry name" value="EGF"/>
</dbReference>
<evidence type="ECO:0000256" key="7">
    <source>
        <dbReference type="ARBA" id="ARBA00022723"/>
    </source>
</evidence>
<comment type="caution">
    <text evidence="21">The sequence shown here is derived from an EMBL/GenBank/DDBJ whole genome shotgun (WGS) entry which is preliminary data.</text>
</comment>
<evidence type="ECO:0000256" key="3">
    <source>
        <dbReference type="ARBA" id="ARBA00022525"/>
    </source>
</evidence>
<dbReference type="Pfam" id="PF00431">
    <property type="entry name" value="CUB"/>
    <property type="match status" value="1"/>
</dbReference>
<dbReference type="InterPro" id="IPR035914">
    <property type="entry name" value="Sperma_CUB_dom_sf"/>
</dbReference>
<dbReference type="GO" id="GO:0008270">
    <property type="term" value="F:zinc ion binding"/>
    <property type="evidence" value="ECO:0007669"/>
    <property type="project" value="UniProtKB-UniRule"/>
</dbReference>
<evidence type="ECO:0000256" key="9">
    <source>
        <dbReference type="ARBA" id="ARBA00022801"/>
    </source>
</evidence>
<evidence type="ECO:0000256" key="6">
    <source>
        <dbReference type="ARBA" id="ARBA00022685"/>
    </source>
</evidence>
<sequence length="612" mass="69050">MNYLITIIFPLFILGIAAGPLEIADEFKKHFNVEDKQLESVEQLLVKMKKLAHSRSFRGREFGNDAVEDSKKDVTISAQQGTISKNLSPFLFEGDIFLSRRQAVDILKALSKDKSKRLRRSFVSDKTAMWKKFPIQYRFHESVDFYTISQIIAAIRYWEDSTCITFENVNDVPDGDYIEFFVGQGCYSMIGRNGGRQGVSIGESCVKLGVIEHEIGHALGLWHEQSRPDALSYIEVETDFILPSYISDFLQRDDEIDTLGIPYDLGSVMHYGSTAFSSDQKSKTVVTRDSLYQQTIGQREKLSFYDVATINRAYCENECIAEDTKCENGGYMKPSKCSECLCPDGLGGDHCEKNEEAKNAECGGILKVTDSWQEIESPGYPDPGYDSDQKCSWLIKSDDATKRIELEFIEDFSFLCTSTCVDFVELKISDDLRNTGFRFCCYDKPEISFVSQTNTAIVIFRSQLSQDIGFKIRMRTTTSEARTTLAPAIITTTIAPLPVDLPNVWADWAEWSTCSRTCGGCGIRSRVRTCRSKKCEGRRQEFGTCNLQACPVDKHCAKLMSNNRLCHGKVCTKNDISISSCDAPQCCPPFQNIDGMCQSDQQNQHDELWLSI</sequence>
<dbReference type="InterPro" id="IPR024079">
    <property type="entry name" value="MetalloPept_cat_dom_sf"/>
</dbReference>
<dbReference type="InterPro" id="IPR006026">
    <property type="entry name" value="Peptidase_Metallo"/>
</dbReference>
<dbReference type="Proteomes" id="UP001152747">
    <property type="component" value="Unassembled WGS sequence"/>
</dbReference>
<evidence type="ECO:0000256" key="1">
    <source>
        <dbReference type="ARBA" id="ARBA00004613"/>
    </source>
</evidence>
<dbReference type="SMART" id="SM00209">
    <property type="entry name" value="TSP1"/>
    <property type="match status" value="1"/>
</dbReference>
<accession>A0A9P1I6Z6</accession>
<dbReference type="CDD" id="cd04280">
    <property type="entry name" value="ZnMc_astacin_like"/>
    <property type="match status" value="1"/>
</dbReference>
<evidence type="ECO:0000256" key="5">
    <source>
        <dbReference type="ARBA" id="ARBA00022670"/>
    </source>
</evidence>
<dbReference type="PROSITE" id="PS01180">
    <property type="entry name" value="CUB"/>
    <property type="match status" value="1"/>
</dbReference>
<evidence type="ECO:0000256" key="8">
    <source>
        <dbReference type="ARBA" id="ARBA00022729"/>
    </source>
</evidence>
<feature type="binding site" evidence="17">
    <location>
        <position position="223"/>
    </location>
    <ligand>
        <name>Zn(2+)</name>
        <dbReference type="ChEBI" id="CHEBI:29105"/>
        <note>catalytic</note>
    </ligand>
</feature>
<comment type="cofactor">
    <cofactor evidence="17 18">
        <name>Zn(2+)</name>
        <dbReference type="ChEBI" id="CHEBI:29105"/>
    </cofactor>
    <text evidence="17 18">Binds 1 zinc ion per subunit.</text>
</comment>
<dbReference type="PANTHER" id="PTHR10127:SF849">
    <property type="entry name" value="ZINC METALLOPROTEINASE NAS-36"/>
    <property type="match status" value="1"/>
</dbReference>
<dbReference type="FunFam" id="3.40.390.10:FF:000028">
    <property type="entry name" value="Zinc metalloproteinase"/>
    <property type="match status" value="1"/>
</dbReference>
<dbReference type="SUPFAM" id="SSF49854">
    <property type="entry name" value="Spermadhesin, CUB domain"/>
    <property type="match status" value="1"/>
</dbReference>
<keyword evidence="9 17" id="KW-0378">Hydrolase</keyword>
<evidence type="ECO:0000256" key="14">
    <source>
        <dbReference type="ARBA" id="ARBA00023180"/>
    </source>
</evidence>
<dbReference type="Gene3D" id="2.20.100.10">
    <property type="entry name" value="Thrombospondin type-1 (TSP1) repeat"/>
    <property type="match status" value="1"/>
</dbReference>
<evidence type="ECO:0000256" key="11">
    <source>
        <dbReference type="ARBA" id="ARBA00023049"/>
    </source>
</evidence>
<dbReference type="SUPFAM" id="SSF82895">
    <property type="entry name" value="TSP-1 type 1 repeat"/>
    <property type="match status" value="1"/>
</dbReference>
<feature type="active site" evidence="17">
    <location>
        <position position="214"/>
    </location>
</feature>
<gene>
    <name evidence="21" type="ORF">CAMP_LOCUS2109</name>
</gene>
<feature type="domain" description="CUB" evidence="19">
    <location>
        <begin position="362"/>
        <end position="477"/>
    </location>
</feature>
<proteinExistence type="predicted"/>
<keyword evidence="14" id="KW-0325">Glycoprotein</keyword>
<dbReference type="Pfam" id="PF01400">
    <property type="entry name" value="Astacin"/>
    <property type="match status" value="1"/>
</dbReference>